<gene>
    <name evidence="1" type="ORF">N802_17930</name>
</gene>
<dbReference type="eggNOG" id="COG4430">
    <property type="taxonomic scope" value="Bacteria"/>
</dbReference>
<dbReference type="InterPro" id="IPR037079">
    <property type="entry name" value="AF2212/PG0164-like_sf"/>
</dbReference>
<evidence type="ECO:0000313" key="1">
    <source>
        <dbReference type="EMBL" id="KGN32243.1"/>
    </source>
</evidence>
<dbReference type="OrthoDB" id="2604865at2"/>
<dbReference type="EMBL" id="AVPJ01000007">
    <property type="protein sequence ID" value="KGN32243.1"/>
    <property type="molecule type" value="Genomic_DNA"/>
</dbReference>
<keyword evidence="2" id="KW-1185">Reference proteome</keyword>
<sequence>MGETLHLTAVLEPMGPAGGFAFTDEQVAAMGEGAKVFPVIVTIKGKEIPLRLARMGGENIVGFSKANRAAAGVEIGDEVTFDIVADLKPRTVEVPDDLAAGLAADPAAEKAFEALAYSHRKEYVRWVTEAKREQTRTDRIAKTVAMVRAGKTR</sequence>
<protein>
    <submittedName>
        <fullName evidence="1">2-isopropylmalate synthase</fullName>
    </submittedName>
</protein>
<dbReference type="Pfam" id="PF13376">
    <property type="entry name" value="OmdA"/>
    <property type="match status" value="1"/>
</dbReference>
<organism evidence="1 2">
    <name type="scientific">Knoellia sinensis KCTC 19936</name>
    <dbReference type="NCBI Taxonomy" id="1385520"/>
    <lineage>
        <taxon>Bacteria</taxon>
        <taxon>Bacillati</taxon>
        <taxon>Actinomycetota</taxon>
        <taxon>Actinomycetes</taxon>
        <taxon>Micrococcales</taxon>
        <taxon>Intrasporangiaceae</taxon>
        <taxon>Knoellia</taxon>
    </lineage>
</organism>
<dbReference type="InterPro" id="IPR015018">
    <property type="entry name" value="DUF1905"/>
</dbReference>
<accession>A0A0A0J4V5</accession>
<dbReference type="Pfam" id="PF08922">
    <property type="entry name" value="DUF1905"/>
    <property type="match status" value="1"/>
</dbReference>
<evidence type="ECO:0000313" key="2">
    <source>
        <dbReference type="Proteomes" id="UP000030002"/>
    </source>
</evidence>
<dbReference type="Gene3D" id="2.40.30.100">
    <property type="entry name" value="AF2212/PG0164-like"/>
    <property type="match status" value="1"/>
</dbReference>
<dbReference type="STRING" id="1385520.N802_17930"/>
<name>A0A0A0J4V5_9MICO</name>
<proteinExistence type="predicted"/>
<dbReference type="RefSeq" id="WP_035915865.1">
    <property type="nucleotide sequence ID" value="NZ_AVPJ01000007.1"/>
</dbReference>
<comment type="caution">
    <text evidence="1">The sequence shown here is derived from an EMBL/GenBank/DDBJ whole genome shotgun (WGS) entry which is preliminary data.</text>
</comment>
<reference evidence="1 2" key="1">
    <citation type="submission" date="2013-08" db="EMBL/GenBank/DDBJ databases">
        <title>The genome sequence of Knoellia sinensis.</title>
        <authorList>
            <person name="Zhu W."/>
            <person name="Wang G."/>
        </authorList>
    </citation>
    <scope>NUCLEOTIDE SEQUENCE [LARGE SCALE GENOMIC DNA]</scope>
    <source>
        <strain evidence="1 2">KCTC 19936</strain>
    </source>
</reference>
<dbReference type="Proteomes" id="UP000030002">
    <property type="component" value="Unassembled WGS sequence"/>
</dbReference>
<dbReference type="SUPFAM" id="SSF141694">
    <property type="entry name" value="AF2212/PG0164-like"/>
    <property type="match status" value="1"/>
</dbReference>
<dbReference type="AlphaFoldDB" id="A0A0A0J4V5"/>